<reference evidence="11 12" key="1">
    <citation type="submission" date="2016-10" db="EMBL/GenBank/DDBJ databases">
        <authorList>
            <person name="de Groot N.N."/>
        </authorList>
    </citation>
    <scope>NUCLEOTIDE SEQUENCE [LARGE SCALE GENOMIC DNA]</scope>
    <source>
        <strain evidence="11 12">CPCC 100156</strain>
    </source>
</reference>
<evidence type="ECO:0000313" key="12">
    <source>
        <dbReference type="Proteomes" id="UP000198925"/>
    </source>
</evidence>
<name>A0A1G6WBY2_9PROT</name>
<accession>A0A1G6WBY2</accession>
<keyword evidence="7" id="KW-0625">Polysaccharide transport</keyword>
<evidence type="ECO:0000256" key="7">
    <source>
        <dbReference type="ARBA" id="ARBA00023047"/>
    </source>
</evidence>
<keyword evidence="5 9" id="KW-0812">Transmembrane</keyword>
<protein>
    <submittedName>
        <fullName evidence="11">Lipopolysaccharide transport system permease protein</fullName>
    </submittedName>
</protein>
<dbReference type="PANTHER" id="PTHR30413">
    <property type="entry name" value="INNER MEMBRANE TRANSPORT PERMEASE"/>
    <property type="match status" value="1"/>
</dbReference>
<feature type="transmembrane region" description="Helical" evidence="9">
    <location>
        <begin position="170"/>
        <end position="191"/>
    </location>
</feature>
<dbReference type="GO" id="GO:0140359">
    <property type="term" value="F:ABC-type transporter activity"/>
    <property type="evidence" value="ECO:0007669"/>
    <property type="project" value="InterPro"/>
</dbReference>
<comment type="subcellular location">
    <subcellularLocation>
        <location evidence="1">Cell membrane</location>
        <topology evidence="1">Multi-pass membrane protein</topology>
    </subcellularLocation>
</comment>
<feature type="transmembrane region" description="Helical" evidence="9">
    <location>
        <begin position="253"/>
        <end position="275"/>
    </location>
</feature>
<evidence type="ECO:0000256" key="9">
    <source>
        <dbReference type="SAM" id="Phobius"/>
    </source>
</evidence>
<proteinExistence type="inferred from homology"/>
<keyword evidence="7" id="KW-0762">Sugar transport</keyword>
<feature type="transmembrane region" description="Helical" evidence="9">
    <location>
        <begin position="198"/>
        <end position="217"/>
    </location>
</feature>
<dbReference type="PANTHER" id="PTHR30413:SF10">
    <property type="entry name" value="CAPSULE POLYSACCHARIDE EXPORT INNER-MEMBRANE PROTEIN CTRC"/>
    <property type="match status" value="1"/>
</dbReference>
<dbReference type="InterPro" id="IPR013525">
    <property type="entry name" value="ABC2_TM"/>
</dbReference>
<gene>
    <name evidence="11" type="ORF">SAMN04487779_1010138</name>
</gene>
<evidence type="ECO:0000256" key="1">
    <source>
        <dbReference type="ARBA" id="ARBA00004651"/>
    </source>
</evidence>
<dbReference type="GO" id="GO:0015774">
    <property type="term" value="P:polysaccharide transport"/>
    <property type="evidence" value="ECO:0007669"/>
    <property type="project" value="UniProtKB-KW"/>
</dbReference>
<feature type="transmembrane region" description="Helical" evidence="9">
    <location>
        <begin position="138"/>
        <end position="158"/>
    </location>
</feature>
<evidence type="ECO:0000259" key="10">
    <source>
        <dbReference type="Pfam" id="PF01061"/>
    </source>
</evidence>
<keyword evidence="3" id="KW-0813">Transport</keyword>
<evidence type="ECO:0000256" key="5">
    <source>
        <dbReference type="ARBA" id="ARBA00022692"/>
    </source>
</evidence>
<feature type="transmembrane region" description="Helical" evidence="9">
    <location>
        <begin position="59"/>
        <end position="80"/>
    </location>
</feature>
<dbReference type="STRING" id="938405.SAMN02927895_01004"/>
<sequence length="285" mass="30723">MPDGSAISGPQPGALYVFDASRPRRIAAALGDIATGLRRVRLSVALASLDIRNRYRGSVLGPFWLTLSTAAMVGGLGLLYSSLFKMSLAEYLPFIAVSLIVWNTINAIVTDACTSLTSAEGIIRQLPLPYTVHVLRCVWRNAVIAAHNLPIILAVFLATGAWPGWEAWQALPGLALLGINACALALFLGMLCARFRDIPPIVGSVMQLAFFLSPVIWKPELLEPSRAAWLPLNPFYAVMETVRGPLVEGGASATVWVAAVVYTAAMAGIALAFFIRFRGRIAFWV</sequence>
<feature type="transmembrane region" description="Helical" evidence="9">
    <location>
        <begin position="92"/>
        <end position="117"/>
    </location>
</feature>
<organism evidence="11 12">
    <name type="scientific">Belnapia rosea</name>
    <dbReference type="NCBI Taxonomy" id="938405"/>
    <lineage>
        <taxon>Bacteria</taxon>
        <taxon>Pseudomonadati</taxon>
        <taxon>Pseudomonadota</taxon>
        <taxon>Alphaproteobacteria</taxon>
        <taxon>Acetobacterales</taxon>
        <taxon>Roseomonadaceae</taxon>
        <taxon>Belnapia</taxon>
    </lineage>
</organism>
<evidence type="ECO:0000313" key="11">
    <source>
        <dbReference type="EMBL" id="SDD63304.1"/>
    </source>
</evidence>
<dbReference type="EMBL" id="FMZX01000010">
    <property type="protein sequence ID" value="SDD63304.1"/>
    <property type="molecule type" value="Genomic_DNA"/>
</dbReference>
<keyword evidence="8 9" id="KW-0472">Membrane</keyword>
<dbReference type="GO" id="GO:0005886">
    <property type="term" value="C:plasma membrane"/>
    <property type="evidence" value="ECO:0007669"/>
    <property type="project" value="UniProtKB-SubCell"/>
</dbReference>
<evidence type="ECO:0000256" key="3">
    <source>
        <dbReference type="ARBA" id="ARBA00022448"/>
    </source>
</evidence>
<evidence type="ECO:0000256" key="6">
    <source>
        <dbReference type="ARBA" id="ARBA00022989"/>
    </source>
</evidence>
<keyword evidence="12" id="KW-1185">Reference proteome</keyword>
<comment type="similarity">
    <text evidence="2">Belongs to the ABC-2 integral membrane protein family.</text>
</comment>
<feature type="domain" description="ABC-2 type transporter transmembrane" evidence="10">
    <location>
        <begin position="46"/>
        <end position="244"/>
    </location>
</feature>
<dbReference type="Pfam" id="PF01061">
    <property type="entry name" value="ABC2_membrane"/>
    <property type="match status" value="1"/>
</dbReference>
<keyword evidence="6 9" id="KW-1133">Transmembrane helix</keyword>
<dbReference type="AlphaFoldDB" id="A0A1G6WBY2"/>
<dbReference type="Proteomes" id="UP000198925">
    <property type="component" value="Unassembled WGS sequence"/>
</dbReference>
<evidence type="ECO:0000256" key="8">
    <source>
        <dbReference type="ARBA" id="ARBA00023136"/>
    </source>
</evidence>
<dbReference type="GO" id="GO:0015920">
    <property type="term" value="P:lipopolysaccharide transport"/>
    <property type="evidence" value="ECO:0007669"/>
    <property type="project" value="TreeGrafter"/>
</dbReference>
<evidence type="ECO:0000256" key="2">
    <source>
        <dbReference type="ARBA" id="ARBA00007783"/>
    </source>
</evidence>
<keyword evidence="4" id="KW-1003">Cell membrane</keyword>
<evidence type="ECO:0000256" key="4">
    <source>
        <dbReference type="ARBA" id="ARBA00022475"/>
    </source>
</evidence>